<keyword evidence="3" id="KW-1185">Reference proteome</keyword>
<proteinExistence type="predicted"/>
<organism evidence="2 3">
    <name type="scientific">Mycena citricolor</name>
    <dbReference type="NCBI Taxonomy" id="2018698"/>
    <lineage>
        <taxon>Eukaryota</taxon>
        <taxon>Fungi</taxon>
        <taxon>Dikarya</taxon>
        <taxon>Basidiomycota</taxon>
        <taxon>Agaricomycotina</taxon>
        <taxon>Agaricomycetes</taxon>
        <taxon>Agaricomycetidae</taxon>
        <taxon>Agaricales</taxon>
        <taxon>Marasmiineae</taxon>
        <taxon>Mycenaceae</taxon>
        <taxon>Mycena</taxon>
    </lineage>
</organism>
<reference evidence="2" key="1">
    <citation type="submission" date="2023-11" db="EMBL/GenBank/DDBJ databases">
        <authorList>
            <person name="De Vega J J."/>
            <person name="De Vega J J."/>
        </authorList>
    </citation>
    <scope>NUCLEOTIDE SEQUENCE</scope>
</reference>
<dbReference type="EMBL" id="CAVNYO010000082">
    <property type="protein sequence ID" value="CAK5265195.1"/>
    <property type="molecule type" value="Genomic_DNA"/>
</dbReference>
<feature type="compositionally biased region" description="Low complexity" evidence="1">
    <location>
        <begin position="41"/>
        <end position="70"/>
    </location>
</feature>
<comment type="caution">
    <text evidence="2">The sequence shown here is derived from an EMBL/GenBank/DDBJ whole genome shotgun (WGS) entry which is preliminary data.</text>
</comment>
<evidence type="ECO:0000313" key="2">
    <source>
        <dbReference type="EMBL" id="CAK5265195.1"/>
    </source>
</evidence>
<accession>A0AAD2JW56</accession>
<evidence type="ECO:0000256" key="1">
    <source>
        <dbReference type="SAM" id="MobiDB-lite"/>
    </source>
</evidence>
<feature type="non-terminal residue" evidence="2">
    <location>
        <position position="412"/>
    </location>
</feature>
<feature type="compositionally biased region" description="Polar residues" evidence="1">
    <location>
        <begin position="367"/>
        <end position="378"/>
    </location>
</feature>
<sequence>GLLYSLSVLSLSFPPFFQLRAMQAGLARVHSLATVESVSGSASPATAQDDTTPAPEAAATTTMTTSGAGADAKKRKAEDENDEAPARKRERVYTAACYICHGGYKDRKTRNKHVGNARCMQRAIAARLIDRPVAQHELARMREWYWANPFRELYGSRCSIVPEFRVQAALKDAGAVAGGAAGPAGTHSVSVSVVDLDGDRTTGSPSSSDASPVASAGSPRTPPPRHGADYLWNAYVPSGDEGKTERGSFRLTEDHHRALSVPAPLRTPNRAQALPLPAAGIPRQTTSAVHERATARSVARSSAAPPASGPLELTSTTRLVRSDFEDALWSWEMTRSSQFDNDCALQPVSDPLQAFLDSLTCTIPDAPSTNDLPTNDSLSFPWKTEDSVDYPAPDYSDWDPLTWMSQSNAAGL</sequence>
<gene>
    <name evidence="2" type="ORF">MYCIT1_LOCUS5972</name>
</gene>
<feature type="region of interest" description="Disordered" evidence="1">
    <location>
        <begin position="39"/>
        <end position="86"/>
    </location>
</feature>
<feature type="region of interest" description="Disordered" evidence="1">
    <location>
        <begin position="364"/>
        <end position="397"/>
    </location>
</feature>
<name>A0AAD2JW56_9AGAR</name>
<feature type="compositionally biased region" description="Low complexity" evidence="1">
    <location>
        <begin position="204"/>
        <end position="219"/>
    </location>
</feature>
<dbReference type="Proteomes" id="UP001295794">
    <property type="component" value="Unassembled WGS sequence"/>
</dbReference>
<feature type="region of interest" description="Disordered" evidence="1">
    <location>
        <begin position="196"/>
        <end position="229"/>
    </location>
</feature>
<evidence type="ECO:0000313" key="3">
    <source>
        <dbReference type="Proteomes" id="UP001295794"/>
    </source>
</evidence>
<protein>
    <submittedName>
        <fullName evidence="2">Uncharacterized protein</fullName>
    </submittedName>
</protein>
<dbReference type="AlphaFoldDB" id="A0AAD2JW56"/>